<protein>
    <submittedName>
        <fullName evidence="2">Uu.00g000110.m01.CDS01</fullName>
    </submittedName>
</protein>
<keyword evidence="3" id="KW-1185">Reference proteome</keyword>
<evidence type="ECO:0000256" key="1">
    <source>
        <dbReference type="SAM" id="MobiDB-lite"/>
    </source>
</evidence>
<organism evidence="2 3">
    <name type="scientific">Anthostomella pinea</name>
    <dbReference type="NCBI Taxonomy" id="933095"/>
    <lineage>
        <taxon>Eukaryota</taxon>
        <taxon>Fungi</taxon>
        <taxon>Dikarya</taxon>
        <taxon>Ascomycota</taxon>
        <taxon>Pezizomycotina</taxon>
        <taxon>Sordariomycetes</taxon>
        <taxon>Xylariomycetidae</taxon>
        <taxon>Xylariales</taxon>
        <taxon>Xylariaceae</taxon>
        <taxon>Anthostomella</taxon>
    </lineage>
</organism>
<gene>
    <name evidence="2" type="ORF">KHLLAP_LOCUS6349</name>
</gene>
<proteinExistence type="predicted"/>
<dbReference type="EMBL" id="CAUWAG010000008">
    <property type="protein sequence ID" value="CAJ2505881.1"/>
    <property type="molecule type" value="Genomic_DNA"/>
</dbReference>
<sequence>MEAARRPAQGGRRGRGRPQRSPHATASQQKDNPTDRKEAILKWLGQDRPEQALERS</sequence>
<dbReference type="Proteomes" id="UP001295740">
    <property type="component" value="Unassembled WGS sequence"/>
</dbReference>
<evidence type="ECO:0000313" key="2">
    <source>
        <dbReference type="EMBL" id="CAJ2505881.1"/>
    </source>
</evidence>
<evidence type="ECO:0000313" key="3">
    <source>
        <dbReference type="Proteomes" id="UP001295740"/>
    </source>
</evidence>
<accession>A0AAI8YIE7</accession>
<feature type="region of interest" description="Disordered" evidence="1">
    <location>
        <begin position="1"/>
        <end position="56"/>
    </location>
</feature>
<dbReference type="AlphaFoldDB" id="A0AAI8YIE7"/>
<reference evidence="2" key="1">
    <citation type="submission" date="2023-10" db="EMBL/GenBank/DDBJ databases">
        <authorList>
            <person name="Hackl T."/>
        </authorList>
    </citation>
    <scope>NUCLEOTIDE SEQUENCE</scope>
</reference>
<feature type="compositionally biased region" description="Polar residues" evidence="1">
    <location>
        <begin position="22"/>
        <end position="31"/>
    </location>
</feature>
<feature type="compositionally biased region" description="Basic and acidic residues" evidence="1">
    <location>
        <begin position="32"/>
        <end position="56"/>
    </location>
</feature>
<comment type="caution">
    <text evidence="2">The sequence shown here is derived from an EMBL/GenBank/DDBJ whole genome shotgun (WGS) entry which is preliminary data.</text>
</comment>
<name>A0AAI8YIE7_9PEZI</name>